<accession>A0A6J4PTQ2</accession>
<dbReference type="InterPro" id="IPR036390">
    <property type="entry name" value="WH_DNA-bd_sf"/>
</dbReference>
<sequence>MEDGGGATRSPEEHLPLTPAVLNILLSLADGERHGYGILREVERRTGGRTRLGPGTLYRSIKQMLERGWIEESGERPDPELDDERRRYYRMTELGRRVAGAEAERLASLVETAREKKLLHTPGRPGAGVLPEGA</sequence>
<evidence type="ECO:0000259" key="1">
    <source>
        <dbReference type="Pfam" id="PF03551"/>
    </source>
</evidence>
<protein>
    <submittedName>
        <fullName evidence="2">Transcriptional regulator, PadR family</fullName>
    </submittedName>
</protein>
<dbReference type="EMBL" id="CADCVB010000086">
    <property type="protein sequence ID" value="CAA9423236.1"/>
    <property type="molecule type" value="Genomic_DNA"/>
</dbReference>
<dbReference type="Pfam" id="PF03551">
    <property type="entry name" value="PadR"/>
    <property type="match status" value="1"/>
</dbReference>
<dbReference type="AlphaFoldDB" id="A0A6J4PTQ2"/>
<dbReference type="InterPro" id="IPR005149">
    <property type="entry name" value="Tscrpt_reg_PadR_N"/>
</dbReference>
<evidence type="ECO:0000313" key="2">
    <source>
        <dbReference type="EMBL" id="CAA9423236.1"/>
    </source>
</evidence>
<proteinExistence type="predicted"/>
<name>A0A6J4PTQ2_9ACTN</name>
<feature type="domain" description="Transcription regulator PadR N-terminal" evidence="1">
    <location>
        <begin position="24"/>
        <end position="98"/>
    </location>
</feature>
<reference evidence="2" key="1">
    <citation type="submission" date="2020-02" db="EMBL/GenBank/DDBJ databases">
        <authorList>
            <person name="Meier V. D."/>
        </authorList>
    </citation>
    <scope>NUCLEOTIDE SEQUENCE</scope>
    <source>
        <strain evidence="2">AVDCRST_MAG78</strain>
    </source>
</reference>
<dbReference type="PANTHER" id="PTHR33169">
    <property type="entry name" value="PADR-FAMILY TRANSCRIPTIONAL REGULATOR"/>
    <property type="match status" value="1"/>
</dbReference>
<organism evidence="2">
    <name type="scientific">uncultured Rubrobacteraceae bacterium</name>
    <dbReference type="NCBI Taxonomy" id="349277"/>
    <lineage>
        <taxon>Bacteria</taxon>
        <taxon>Bacillati</taxon>
        <taxon>Actinomycetota</taxon>
        <taxon>Rubrobacteria</taxon>
        <taxon>Rubrobacterales</taxon>
        <taxon>Rubrobacteraceae</taxon>
        <taxon>environmental samples</taxon>
    </lineage>
</organism>
<dbReference type="InterPro" id="IPR036388">
    <property type="entry name" value="WH-like_DNA-bd_sf"/>
</dbReference>
<dbReference type="Gene3D" id="1.10.10.10">
    <property type="entry name" value="Winged helix-like DNA-binding domain superfamily/Winged helix DNA-binding domain"/>
    <property type="match status" value="1"/>
</dbReference>
<dbReference type="SUPFAM" id="SSF46785">
    <property type="entry name" value="Winged helix' DNA-binding domain"/>
    <property type="match status" value="1"/>
</dbReference>
<gene>
    <name evidence="2" type="ORF">AVDCRST_MAG78-1181</name>
</gene>
<dbReference type="PANTHER" id="PTHR33169:SF13">
    <property type="entry name" value="PADR-FAMILY TRANSCRIPTIONAL REGULATOR"/>
    <property type="match status" value="1"/>
</dbReference>
<dbReference type="InterPro" id="IPR052509">
    <property type="entry name" value="Metal_resp_DNA-bind_regulator"/>
</dbReference>